<keyword evidence="3" id="KW-1185">Reference proteome</keyword>
<accession>A0A9P7XXJ6</accession>
<feature type="compositionally biased region" description="Basic residues" evidence="1">
    <location>
        <begin position="162"/>
        <end position="177"/>
    </location>
</feature>
<feature type="compositionally biased region" description="Low complexity" evidence="1">
    <location>
        <begin position="121"/>
        <end position="136"/>
    </location>
</feature>
<organism evidence="2 3">
    <name type="scientific">Linnemannia hyalina</name>
    <dbReference type="NCBI Taxonomy" id="64524"/>
    <lineage>
        <taxon>Eukaryota</taxon>
        <taxon>Fungi</taxon>
        <taxon>Fungi incertae sedis</taxon>
        <taxon>Mucoromycota</taxon>
        <taxon>Mortierellomycotina</taxon>
        <taxon>Mortierellomycetes</taxon>
        <taxon>Mortierellales</taxon>
        <taxon>Mortierellaceae</taxon>
        <taxon>Linnemannia</taxon>
    </lineage>
</organism>
<sequence>MASFMSMQYDSDSDSADDLDFKPVSDGSSGSDGDSAADEDIDETMEGVEGETDAAGPIVPAPAVPSTKAGASKKKYSPRAQQTGATSTPPATVVASSSVQVSSQPVSTDSVAIPRVNVPTAAGEAGGATTEPLAGTSGSSELTATATGDASAAGSAPGEVVKKKKGPKKGTKYKKRATAAPDAVGGLAPKYPKMTKKAAAAAAAAVAAAAASSRTMAHAFGRFGLQNTQVDLDHPLESFKWPYSPFTADFKTQHQARGTMAKDLHQAVQQITESNNRSTWHLQELDQQLQMSRQDLKTSLDEIQFRKSQLRDMSLMAADIVRKLSSSSSSSRRSGRGAERAGLPSSSSSTSALPGGTESVGRVSDLDSDAMEVDGAEEMSASAELGQLRLNDLNESNVRSFLEKIRELEQHQRHIMV</sequence>
<evidence type="ECO:0000313" key="3">
    <source>
        <dbReference type="Proteomes" id="UP000707451"/>
    </source>
</evidence>
<dbReference type="EMBL" id="JAHRHY010000005">
    <property type="protein sequence ID" value="KAG9068972.1"/>
    <property type="molecule type" value="Genomic_DNA"/>
</dbReference>
<feature type="region of interest" description="Disordered" evidence="1">
    <location>
        <begin position="324"/>
        <end position="363"/>
    </location>
</feature>
<comment type="caution">
    <text evidence="2">The sequence shown here is derived from an EMBL/GenBank/DDBJ whole genome shotgun (WGS) entry which is preliminary data.</text>
</comment>
<gene>
    <name evidence="2" type="ORF">KI688_009862</name>
</gene>
<evidence type="ECO:0000313" key="2">
    <source>
        <dbReference type="EMBL" id="KAG9068972.1"/>
    </source>
</evidence>
<dbReference type="OrthoDB" id="2435257at2759"/>
<feature type="compositionally biased region" description="Low complexity" evidence="1">
    <location>
        <begin position="341"/>
        <end position="357"/>
    </location>
</feature>
<reference evidence="2" key="1">
    <citation type="submission" date="2021-06" db="EMBL/GenBank/DDBJ databases">
        <title>Genome Sequence of Mortierella hyaline Strain SCG-10, a Cold-Adapted, Nitrate-Reducing Fungus Isolated from Soil in Minnesota, USA.</title>
        <authorList>
            <person name="Aldossari N."/>
        </authorList>
    </citation>
    <scope>NUCLEOTIDE SEQUENCE</scope>
    <source>
        <strain evidence="2">SCG-10</strain>
    </source>
</reference>
<evidence type="ECO:0000256" key="1">
    <source>
        <dbReference type="SAM" id="MobiDB-lite"/>
    </source>
</evidence>
<name>A0A9P7XXJ6_9FUNG</name>
<feature type="region of interest" description="Disordered" evidence="1">
    <location>
        <begin position="1"/>
        <end position="92"/>
    </location>
</feature>
<protein>
    <submittedName>
        <fullName evidence="2">Uncharacterized protein</fullName>
    </submittedName>
</protein>
<proteinExistence type="predicted"/>
<feature type="compositionally biased region" description="Acidic residues" evidence="1">
    <location>
        <begin position="35"/>
        <end position="52"/>
    </location>
</feature>
<dbReference type="Proteomes" id="UP000707451">
    <property type="component" value="Unassembled WGS sequence"/>
</dbReference>
<feature type="compositionally biased region" description="Low complexity" evidence="1">
    <location>
        <begin position="143"/>
        <end position="156"/>
    </location>
</feature>
<feature type="compositionally biased region" description="Low complexity" evidence="1">
    <location>
        <begin position="25"/>
        <end position="34"/>
    </location>
</feature>
<feature type="region of interest" description="Disordered" evidence="1">
    <location>
        <begin position="121"/>
        <end position="177"/>
    </location>
</feature>
<dbReference type="AlphaFoldDB" id="A0A9P7XXJ6"/>